<dbReference type="EMBL" id="CP073634">
    <property type="protein sequence ID" value="WHQ72948.1"/>
    <property type="molecule type" value="Genomic_DNA"/>
</dbReference>
<dbReference type="Proteomes" id="UP001223720">
    <property type="component" value="Plasmid pME152"/>
</dbReference>
<protein>
    <submittedName>
        <fullName evidence="1">Ester cyclase</fullName>
    </submittedName>
</protein>
<dbReference type="PANTHER" id="PTHR38436:SF1">
    <property type="entry name" value="ESTER CYCLASE"/>
    <property type="match status" value="1"/>
</dbReference>
<dbReference type="PANTHER" id="PTHR38436">
    <property type="entry name" value="POLYKETIDE CYCLASE SNOAL-LIKE DOMAIN"/>
    <property type="match status" value="1"/>
</dbReference>
<dbReference type="InterPro" id="IPR032710">
    <property type="entry name" value="NTF2-like_dom_sf"/>
</dbReference>
<reference evidence="1" key="1">
    <citation type="journal article" date="2022" name="Biotechnol. Bioprocess Eng.">
        <title>Pan-genome Analysis Reveals Comparative Genomic Features of Central Metabolic Pathways in Methylorubrum extorquens.</title>
        <authorList>
            <person name="Lee G.M."/>
            <person name="Scott-Nevros Z.K."/>
            <person name="Lee S.-M."/>
            <person name="Kim D."/>
        </authorList>
    </citation>
    <scope>NUCLEOTIDE SEQUENCE</scope>
    <source>
        <strain evidence="1">ATCC 55366</strain>
        <plasmid evidence="1">pME152</plasmid>
    </source>
</reference>
<geneLocation type="plasmid" evidence="1 2">
    <name>pME152</name>
</geneLocation>
<evidence type="ECO:0000313" key="2">
    <source>
        <dbReference type="Proteomes" id="UP001223720"/>
    </source>
</evidence>
<dbReference type="SUPFAM" id="SSF54427">
    <property type="entry name" value="NTF2-like"/>
    <property type="match status" value="1"/>
</dbReference>
<dbReference type="Gene3D" id="3.10.450.50">
    <property type="match status" value="1"/>
</dbReference>
<keyword evidence="1" id="KW-0614">Plasmid</keyword>
<gene>
    <name evidence="1" type="ORF">KEC54_28200</name>
</gene>
<dbReference type="AlphaFoldDB" id="A0AAX3WRG3"/>
<accession>A0AAX3WRG3</accession>
<name>A0AAX3WRG3_METEX</name>
<proteinExistence type="predicted"/>
<sequence length="138" mass="15430">MSMEANKDLVRAYFTAFRDRDAAWWQRFIAPDFVRHDPGLAFEVRGPAGVARLGEVLHGAFSDIEMYIAEVIAEGDRVLARLRFTGRHTGEFEGTPATGTTVDVAVMDYFRIAEGRLVEHWALMDNLSMLKQIGAVAP</sequence>
<dbReference type="RefSeq" id="WP_283536444.1">
    <property type="nucleotide sequence ID" value="NZ_CP073634.1"/>
</dbReference>
<organism evidence="1 2">
    <name type="scientific">Methylorubrum extorquens</name>
    <name type="common">Methylobacterium dichloromethanicum</name>
    <name type="synonym">Methylobacterium extorquens</name>
    <dbReference type="NCBI Taxonomy" id="408"/>
    <lineage>
        <taxon>Bacteria</taxon>
        <taxon>Pseudomonadati</taxon>
        <taxon>Pseudomonadota</taxon>
        <taxon>Alphaproteobacteria</taxon>
        <taxon>Hyphomicrobiales</taxon>
        <taxon>Methylobacteriaceae</taxon>
        <taxon>Methylorubrum</taxon>
    </lineage>
</organism>
<dbReference type="Pfam" id="PF07366">
    <property type="entry name" value="SnoaL"/>
    <property type="match status" value="1"/>
</dbReference>
<dbReference type="GO" id="GO:0030638">
    <property type="term" value="P:polyketide metabolic process"/>
    <property type="evidence" value="ECO:0007669"/>
    <property type="project" value="InterPro"/>
</dbReference>
<dbReference type="InterPro" id="IPR009959">
    <property type="entry name" value="Cyclase_SnoaL-like"/>
</dbReference>
<evidence type="ECO:0000313" key="1">
    <source>
        <dbReference type="EMBL" id="WHQ72948.1"/>
    </source>
</evidence>